<proteinExistence type="predicted"/>
<reference evidence="3 4" key="1">
    <citation type="submission" date="2021-07" db="EMBL/GenBank/DDBJ databases">
        <title>The Aristolochia fimbriata genome: insights into angiosperm evolution, floral development and chemical biosynthesis.</title>
        <authorList>
            <person name="Jiao Y."/>
        </authorList>
    </citation>
    <scope>NUCLEOTIDE SEQUENCE [LARGE SCALE GENOMIC DNA]</scope>
    <source>
        <strain evidence="3">IBCAS-2021</strain>
        <tissue evidence="3">Leaf</tissue>
    </source>
</reference>
<sequence length="376" mass="42037">MEFLHDSPEDRSLQVMGQGVAAGEEVSNKQIIFREFAEGIPKESDMAVKSAQLKLKVPEGRPMAVLVRNLYLSCDPFMRLRMGPQMECCFPPFERGLPLVGFGVVQIVDSTHLDFEEGELLWGLTTWEEFSLLAEPFTDAYSLFKIKDLDLPLSYHIGLLGMPGLSAYIGFYEICSPKKGEYVFVSAAAGAIGHLVGQFAKLMGCYVVGSAGSKEKVDLLKNKLGFDDAFNHNDEVDFDAALKRRFPEGIDIYFDNVGGDMLDAVLLNMRLHGRIAMSGMVSQYNLEQHQGLRNLFCAVTRRVRMEGFMIADYFDRYPEFYEEMRRYLKEGKIVYVEDVVHGIEGAPAALIGLLTGQNVGKRVVAVAPDLIDVKRV</sequence>
<accession>A0AAV7EPS8</accession>
<dbReference type="Pfam" id="PF16884">
    <property type="entry name" value="ADH_N_2"/>
    <property type="match status" value="1"/>
</dbReference>
<keyword evidence="1" id="KW-0560">Oxidoreductase</keyword>
<evidence type="ECO:0000313" key="4">
    <source>
        <dbReference type="Proteomes" id="UP000825729"/>
    </source>
</evidence>
<dbReference type="SMART" id="SM00829">
    <property type="entry name" value="PKS_ER"/>
    <property type="match status" value="1"/>
</dbReference>
<evidence type="ECO:0000256" key="1">
    <source>
        <dbReference type="ARBA" id="ARBA00023002"/>
    </source>
</evidence>
<dbReference type="AlphaFoldDB" id="A0AAV7EPS8"/>
<evidence type="ECO:0000313" key="3">
    <source>
        <dbReference type="EMBL" id="KAG9450748.1"/>
    </source>
</evidence>
<dbReference type="EMBL" id="JAINDJ010000004">
    <property type="protein sequence ID" value="KAG9450748.1"/>
    <property type="molecule type" value="Genomic_DNA"/>
</dbReference>
<dbReference type="Pfam" id="PF00107">
    <property type="entry name" value="ADH_zinc_N"/>
    <property type="match status" value="1"/>
</dbReference>
<keyword evidence="4" id="KW-1185">Reference proteome</keyword>
<dbReference type="InterPro" id="IPR045010">
    <property type="entry name" value="MDR_fam"/>
</dbReference>
<dbReference type="InterPro" id="IPR036291">
    <property type="entry name" value="NAD(P)-bd_dom_sf"/>
</dbReference>
<dbReference type="Proteomes" id="UP000825729">
    <property type="component" value="Unassembled WGS sequence"/>
</dbReference>
<evidence type="ECO:0000259" key="2">
    <source>
        <dbReference type="SMART" id="SM00829"/>
    </source>
</evidence>
<dbReference type="SUPFAM" id="SSF50129">
    <property type="entry name" value="GroES-like"/>
    <property type="match status" value="1"/>
</dbReference>
<dbReference type="InterPro" id="IPR020843">
    <property type="entry name" value="ER"/>
</dbReference>
<dbReference type="Gene3D" id="3.40.50.720">
    <property type="entry name" value="NAD(P)-binding Rossmann-like Domain"/>
    <property type="match status" value="1"/>
</dbReference>
<dbReference type="GO" id="GO:0032440">
    <property type="term" value="F:2-alkenal reductase [NAD(P)H] activity"/>
    <property type="evidence" value="ECO:0007669"/>
    <property type="project" value="TreeGrafter"/>
</dbReference>
<organism evidence="3 4">
    <name type="scientific">Aristolochia fimbriata</name>
    <name type="common">White veined hardy Dutchman's pipe vine</name>
    <dbReference type="NCBI Taxonomy" id="158543"/>
    <lineage>
        <taxon>Eukaryota</taxon>
        <taxon>Viridiplantae</taxon>
        <taxon>Streptophyta</taxon>
        <taxon>Embryophyta</taxon>
        <taxon>Tracheophyta</taxon>
        <taxon>Spermatophyta</taxon>
        <taxon>Magnoliopsida</taxon>
        <taxon>Magnoliidae</taxon>
        <taxon>Piperales</taxon>
        <taxon>Aristolochiaceae</taxon>
        <taxon>Aristolochia</taxon>
    </lineage>
</organism>
<dbReference type="PANTHER" id="PTHR43205">
    <property type="entry name" value="PROSTAGLANDIN REDUCTASE"/>
    <property type="match status" value="1"/>
</dbReference>
<dbReference type="Gene3D" id="3.90.180.10">
    <property type="entry name" value="Medium-chain alcohol dehydrogenases, catalytic domain"/>
    <property type="match status" value="1"/>
</dbReference>
<name>A0AAV7EPS8_ARIFI</name>
<dbReference type="InterPro" id="IPR011032">
    <property type="entry name" value="GroES-like_sf"/>
</dbReference>
<dbReference type="FunFam" id="3.40.50.720:FF:000121">
    <property type="entry name" value="Prostaglandin reductase 2"/>
    <property type="match status" value="1"/>
</dbReference>
<feature type="domain" description="Enoyl reductase (ER)" evidence="2">
    <location>
        <begin position="65"/>
        <end position="364"/>
    </location>
</feature>
<protein>
    <recommendedName>
        <fullName evidence="2">Enoyl reductase (ER) domain-containing protein</fullName>
    </recommendedName>
</protein>
<dbReference type="SUPFAM" id="SSF51735">
    <property type="entry name" value="NAD(P)-binding Rossmann-fold domains"/>
    <property type="match status" value="1"/>
</dbReference>
<dbReference type="PANTHER" id="PTHR43205:SF7">
    <property type="entry name" value="PROSTAGLANDIN REDUCTASE 1"/>
    <property type="match status" value="1"/>
</dbReference>
<gene>
    <name evidence="3" type="ORF">H6P81_010713</name>
</gene>
<comment type="caution">
    <text evidence="3">The sequence shown here is derived from an EMBL/GenBank/DDBJ whole genome shotgun (WGS) entry which is preliminary data.</text>
</comment>
<dbReference type="InterPro" id="IPR041694">
    <property type="entry name" value="ADH_N_2"/>
</dbReference>
<dbReference type="CDD" id="cd08295">
    <property type="entry name" value="double_bond_reductase_like"/>
    <property type="match status" value="1"/>
</dbReference>
<dbReference type="InterPro" id="IPR013149">
    <property type="entry name" value="ADH-like_C"/>
</dbReference>